<dbReference type="Proteomes" id="UP000092321">
    <property type="component" value="Unassembled WGS sequence"/>
</dbReference>
<organism evidence="1 2">
    <name type="scientific">Hanseniaspora valbyensis NRRL Y-1626</name>
    <dbReference type="NCBI Taxonomy" id="766949"/>
    <lineage>
        <taxon>Eukaryota</taxon>
        <taxon>Fungi</taxon>
        <taxon>Dikarya</taxon>
        <taxon>Ascomycota</taxon>
        <taxon>Saccharomycotina</taxon>
        <taxon>Saccharomycetes</taxon>
        <taxon>Saccharomycodales</taxon>
        <taxon>Saccharomycodaceae</taxon>
        <taxon>Hanseniaspora</taxon>
    </lineage>
</organism>
<comment type="caution">
    <text evidence="1">The sequence shown here is derived from an EMBL/GenBank/DDBJ whole genome shotgun (WGS) entry which is preliminary data.</text>
</comment>
<proteinExistence type="predicted"/>
<evidence type="ECO:0000313" key="1">
    <source>
        <dbReference type="EMBL" id="OBA26520.1"/>
    </source>
</evidence>
<sequence length="672" mass="80019">MSRLRTYWNIIFTKRKNQTQVRFNPFQIKRFFHSIISKSNPDSAKYTSQRWRLTWLVYKSLMFRPANLILLSSQAVLFSVIPKPQFLDKKSNQTSNSEKFQEIFQRKINEDSNNSMVKKKDSIDQKIDELIVQKTLDDVLEMVDTDERMDELLMAKDIAKENQKIYEQEKSSVDEEIDNVSMVDFTGFESTVDSIKGENIFNEFKFKITEAMLNLTPLKSVNELDTFSNYLDHLKYNDRVILNKETQLGQKLALQLKDFFFMYSLAQHLNLTDFNSVEMEKQFFWGSNKQFANFKDLQYEKISDTAKEDLVHMKKEKKILKESIKKNKTKITMDENDGSLSFSKGNLEPYVYNESAKAGWFFRTWRHYQSKNMLTREQFWERSKDIDILIKQNNTDFSYNNIIEYLNKFINTGIQEISQIIKIYELIPKNDLYLKEAFTRWIVVNQKNLDHIIQKKNNNNENSNILIKNEPLVINMIDSIMKSESYKPNERWESLLKFLKFMNIKNKSDEPQQRIKKRRLVRGLSFVTPIQNLNSDNKQRLKNQKNVEVSLPIFMKLLEKTIELDKQTQSLRLIDCMKNGIKTIHKSKEQNCVKENEILIDLTSYFYKVNEVSTDETWLRYDDNLMDIVKLNQKKKDSNDEDENYRDTLVKLVCDNTDFKKCIEHMRRNTKL</sequence>
<dbReference type="EMBL" id="LXPE01000017">
    <property type="protein sequence ID" value="OBA26520.1"/>
    <property type="molecule type" value="Genomic_DNA"/>
</dbReference>
<dbReference type="AlphaFoldDB" id="A0A1B7TCS5"/>
<keyword evidence="2" id="KW-1185">Reference proteome</keyword>
<evidence type="ECO:0000313" key="2">
    <source>
        <dbReference type="Proteomes" id="UP000092321"/>
    </source>
</evidence>
<accession>A0A1B7TCS5</accession>
<name>A0A1B7TCS5_9ASCO</name>
<gene>
    <name evidence="1" type="ORF">HANVADRAFT_62827</name>
</gene>
<reference evidence="2" key="1">
    <citation type="journal article" date="2016" name="Proc. Natl. Acad. Sci. U.S.A.">
        <title>Comparative genomics of biotechnologically important yeasts.</title>
        <authorList>
            <person name="Riley R."/>
            <person name="Haridas S."/>
            <person name="Wolfe K.H."/>
            <person name="Lopes M.R."/>
            <person name="Hittinger C.T."/>
            <person name="Goeker M."/>
            <person name="Salamov A.A."/>
            <person name="Wisecaver J.H."/>
            <person name="Long T.M."/>
            <person name="Calvey C.H."/>
            <person name="Aerts A.L."/>
            <person name="Barry K.W."/>
            <person name="Choi C."/>
            <person name="Clum A."/>
            <person name="Coughlan A.Y."/>
            <person name="Deshpande S."/>
            <person name="Douglass A.P."/>
            <person name="Hanson S.J."/>
            <person name="Klenk H.-P."/>
            <person name="LaButti K.M."/>
            <person name="Lapidus A."/>
            <person name="Lindquist E.A."/>
            <person name="Lipzen A.M."/>
            <person name="Meier-Kolthoff J.P."/>
            <person name="Ohm R.A."/>
            <person name="Otillar R.P."/>
            <person name="Pangilinan J.L."/>
            <person name="Peng Y."/>
            <person name="Rokas A."/>
            <person name="Rosa C.A."/>
            <person name="Scheuner C."/>
            <person name="Sibirny A.A."/>
            <person name="Slot J.C."/>
            <person name="Stielow J.B."/>
            <person name="Sun H."/>
            <person name="Kurtzman C.P."/>
            <person name="Blackwell M."/>
            <person name="Grigoriev I.V."/>
            <person name="Jeffries T.W."/>
        </authorList>
    </citation>
    <scope>NUCLEOTIDE SEQUENCE [LARGE SCALE GENOMIC DNA]</scope>
    <source>
        <strain evidence="2">NRRL Y-1626</strain>
    </source>
</reference>
<protein>
    <submittedName>
        <fullName evidence="1">Uncharacterized protein</fullName>
    </submittedName>
</protein>